<dbReference type="Gene3D" id="1.25.40.10">
    <property type="entry name" value="Tetratricopeptide repeat domain"/>
    <property type="match status" value="1"/>
</dbReference>
<keyword evidence="1" id="KW-0802">TPR repeat</keyword>
<dbReference type="InterPro" id="IPR019734">
    <property type="entry name" value="TPR_rpt"/>
</dbReference>
<dbReference type="EMBL" id="QKZL01000019">
    <property type="protein sequence ID" value="PZX13122.1"/>
    <property type="molecule type" value="Genomic_DNA"/>
</dbReference>
<name>A0A2W7NPB7_9RHOB</name>
<evidence type="ECO:0000256" key="1">
    <source>
        <dbReference type="PROSITE-ProRule" id="PRU00339"/>
    </source>
</evidence>
<reference evidence="2 3" key="1">
    <citation type="submission" date="2018-06" db="EMBL/GenBank/DDBJ databases">
        <title>Genomic Encyclopedia of Archaeal and Bacterial Type Strains, Phase II (KMG-II): from individual species to whole genera.</title>
        <authorList>
            <person name="Goeker M."/>
        </authorList>
    </citation>
    <scope>NUCLEOTIDE SEQUENCE [LARGE SCALE GENOMIC DNA]</scope>
    <source>
        <strain evidence="2 3">DSM 22009</strain>
    </source>
</reference>
<dbReference type="RefSeq" id="WP_111538419.1">
    <property type="nucleotide sequence ID" value="NZ_QKZL01000019.1"/>
</dbReference>
<dbReference type="InterPro" id="IPR011990">
    <property type="entry name" value="TPR-like_helical_dom_sf"/>
</dbReference>
<protein>
    <submittedName>
        <fullName evidence="2">Uncharacterized protein</fullName>
    </submittedName>
</protein>
<comment type="caution">
    <text evidence="2">The sequence shown here is derived from an EMBL/GenBank/DDBJ whole genome shotgun (WGS) entry which is preliminary data.</text>
</comment>
<dbReference type="SMART" id="SM00028">
    <property type="entry name" value="TPR"/>
    <property type="match status" value="2"/>
</dbReference>
<accession>A0A2W7NPB7</accession>
<feature type="repeat" description="TPR" evidence="1">
    <location>
        <begin position="123"/>
        <end position="156"/>
    </location>
</feature>
<gene>
    <name evidence="2" type="ORF">LX81_03350</name>
</gene>
<dbReference type="Proteomes" id="UP000248916">
    <property type="component" value="Unassembled WGS sequence"/>
</dbReference>
<dbReference type="PROSITE" id="PS51257">
    <property type="entry name" value="PROKAR_LIPOPROTEIN"/>
    <property type="match status" value="1"/>
</dbReference>
<dbReference type="PROSITE" id="PS50005">
    <property type="entry name" value="TPR"/>
    <property type="match status" value="1"/>
</dbReference>
<proteinExistence type="predicted"/>
<evidence type="ECO:0000313" key="2">
    <source>
        <dbReference type="EMBL" id="PZX13122.1"/>
    </source>
</evidence>
<organism evidence="2 3">
    <name type="scientific">Palleronia aestuarii</name>
    <dbReference type="NCBI Taxonomy" id="568105"/>
    <lineage>
        <taxon>Bacteria</taxon>
        <taxon>Pseudomonadati</taxon>
        <taxon>Pseudomonadota</taxon>
        <taxon>Alphaproteobacteria</taxon>
        <taxon>Rhodobacterales</taxon>
        <taxon>Roseobacteraceae</taxon>
        <taxon>Palleronia</taxon>
    </lineage>
</organism>
<dbReference type="OrthoDB" id="8445347at2"/>
<dbReference type="AlphaFoldDB" id="A0A2W7NPB7"/>
<keyword evidence="3" id="KW-1185">Reference proteome</keyword>
<evidence type="ECO:0000313" key="3">
    <source>
        <dbReference type="Proteomes" id="UP000248916"/>
    </source>
</evidence>
<sequence length="172" mass="18451">MHAFGVKPPDRPDTKARRLALVMLLAGLGTVAGCGSTGIEASRNAIPRSVPAVPAGTELATARTAFDSGSFGYSAKYYEMAAKSDPASMEACLGMAASYDWLYRFDEADKAYARCSKIASDTFQYHNNMGFSYLLRGDYGKASVSFTRARSIRPADPVVNTNLRILRDAASG</sequence>
<dbReference type="SUPFAM" id="SSF48452">
    <property type="entry name" value="TPR-like"/>
    <property type="match status" value="1"/>
</dbReference>